<evidence type="ECO:0000256" key="2">
    <source>
        <dbReference type="SAM" id="MobiDB-lite"/>
    </source>
</evidence>
<organism evidence="4 5">
    <name type="scientific">Shewanella baltica (strain OS195)</name>
    <dbReference type="NCBI Taxonomy" id="399599"/>
    <lineage>
        <taxon>Bacteria</taxon>
        <taxon>Pseudomonadati</taxon>
        <taxon>Pseudomonadota</taxon>
        <taxon>Gammaproteobacteria</taxon>
        <taxon>Alteromonadales</taxon>
        <taxon>Shewanellaceae</taxon>
        <taxon>Shewanella</taxon>
    </lineage>
</organism>
<dbReference type="InterPro" id="IPR013783">
    <property type="entry name" value="Ig-like_fold"/>
</dbReference>
<dbReference type="PRINTS" id="PR00313">
    <property type="entry name" value="CABNDNGRPT"/>
</dbReference>
<dbReference type="KEGG" id="sbn:Sbal195_4098"/>
<feature type="compositionally biased region" description="Polar residues" evidence="2">
    <location>
        <begin position="5128"/>
        <end position="5147"/>
    </location>
</feature>
<dbReference type="PANTHER" id="PTHR34677">
    <property type="match status" value="1"/>
</dbReference>
<gene>
    <name evidence="4" type="ordered locus">Sbal195_4098</name>
</gene>
<keyword evidence="1" id="KW-0106">Calcium</keyword>
<dbReference type="HOGENOM" id="CLU_223070_0_0_6"/>
<evidence type="ECO:0000256" key="1">
    <source>
        <dbReference type="ARBA" id="ARBA00022837"/>
    </source>
</evidence>
<evidence type="ECO:0000313" key="4">
    <source>
        <dbReference type="EMBL" id="ABX51258.1"/>
    </source>
</evidence>
<dbReference type="InterPro" id="IPR036465">
    <property type="entry name" value="vWFA_dom_sf"/>
</dbReference>
<name>A9L5G4_SHEB9</name>
<dbReference type="PROSITE" id="PS50234">
    <property type="entry name" value="VWFA"/>
    <property type="match status" value="1"/>
</dbReference>
<dbReference type="Pfam" id="PF17963">
    <property type="entry name" value="Big_9"/>
    <property type="match status" value="3"/>
</dbReference>
<dbReference type="GO" id="GO:0005509">
    <property type="term" value="F:calcium ion binding"/>
    <property type="evidence" value="ECO:0007669"/>
    <property type="project" value="InterPro"/>
</dbReference>
<evidence type="ECO:0000313" key="5">
    <source>
        <dbReference type="Proteomes" id="UP000000770"/>
    </source>
</evidence>
<dbReference type="CDD" id="cd00198">
    <property type="entry name" value="vWFA"/>
    <property type="match status" value="1"/>
</dbReference>
<feature type="compositionally biased region" description="Polar residues" evidence="2">
    <location>
        <begin position="636"/>
        <end position="648"/>
    </location>
</feature>
<feature type="compositionally biased region" description="Polar residues" evidence="2">
    <location>
        <begin position="750"/>
        <end position="767"/>
    </location>
</feature>
<feature type="domain" description="VWFA" evidence="3">
    <location>
        <begin position="6138"/>
        <end position="6405"/>
    </location>
</feature>
<feature type="region of interest" description="Disordered" evidence="2">
    <location>
        <begin position="629"/>
        <end position="648"/>
    </location>
</feature>
<reference evidence="4 5" key="1">
    <citation type="submission" date="2007-11" db="EMBL/GenBank/DDBJ databases">
        <title>Complete sequence of chromosome of Shewanella baltica OS195.</title>
        <authorList>
            <consortium name="US DOE Joint Genome Institute"/>
            <person name="Copeland A."/>
            <person name="Lucas S."/>
            <person name="Lapidus A."/>
            <person name="Barry K."/>
            <person name="Glavina del Rio T."/>
            <person name="Dalin E."/>
            <person name="Tice H."/>
            <person name="Pitluck S."/>
            <person name="Chain P."/>
            <person name="Malfatti S."/>
            <person name="Shin M."/>
            <person name="Vergez L."/>
            <person name="Schmutz J."/>
            <person name="Larimer F."/>
            <person name="Land M."/>
            <person name="Hauser L."/>
            <person name="Kyrpides N."/>
            <person name="Kim E."/>
            <person name="Brettar I."/>
            <person name="Rodrigues J."/>
            <person name="Konstantinidis K."/>
            <person name="Klappenbach J."/>
            <person name="Hofle M."/>
            <person name="Tiedje J."/>
            <person name="Richardson P."/>
        </authorList>
    </citation>
    <scope>NUCLEOTIDE SEQUENCE [LARGE SCALE GENOMIC DNA]</scope>
    <source>
        <strain evidence="4 5">OS195</strain>
    </source>
</reference>
<feature type="region of interest" description="Disordered" evidence="2">
    <location>
        <begin position="5120"/>
        <end position="5147"/>
    </location>
</feature>
<dbReference type="PANTHER" id="PTHR34677:SF3">
    <property type="entry name" value="BACTERIAL IG-LIKE DOMAIN-CONTAINING PROTEIN"/>
    <property type="match status" value="1"/>
</dbReference>
<dbReference type="InterPro" id="IPR011049">
    <property type="entry name" value="Serralysin-like_metalloprot_C"/>
</dbReference>
<evidence type="ECO:0000259" key="3">
    <source>
        <dbReference type="PROSITE" id="PS50234"/>
    </source>
</evidence>
<protein>
    <submittedName>
        <fullName evidence="4">Outer membrane adhesin like protein</fullName>
    </submittedName>
</protein>
<sequence>MLKLVKGQINVEVDGSNQPAKDGEQLPKGAVLHIDENATYEITFDDGTKLSNEVAPNDTAAAAPNATDAAALDEIQALQDLIASGEDPTQNLPETAAGNTPGRDGNSGYVTLARSGSEILATSGYSTTGQALTGTTVNDPQLTIAADSPSALANDSNTTDEDTIATGNVLDNDSDVDSSLSVVSFEVGGTTYAAGTEVTLEGGTLVLNADGSYTFTPNDNWNGQVPVITYTTNTGASATLTINISPIDDPSVLANDSNTVDEDTAATGNVLDNDSDVDSTLSVVSFEVGGTTYTAGTEVTLEGGTLILNADGSYTFTPNENWNGQVPVITYTTNTGASATLTINISPVDDASVLVNDSNTVDEDTAATGNVLDNDSDVDSTLSVVSFEVGGTTYVAGTEVTLEGGTLILNADGSYTFTPNENWNGQVPTITYTTNTGSSAILTINITPVADGGPSVTINTDTNNDGFISNEELAGNTEVNVTIGLDGTGANVGDTLTVNGVDYTLTQEDINNGFVNLNLPAPGEGETITVVATITDSAGNTSPEGSDSALLDTTAPTITVDAPDDTQDTTPTITGSTDAPPGSTITIVVTDSTGAEQTLTTTVNPDGTYSVDVTTPLAEGGYTAVATVTDPAGNTGEATDNGNVDNTAPNITVDVPDATNDTTPTITGTTDAPPGSTITIVVTDSTGTEQTLTTTVNPDGTYTVDVTNPVAEGSITATATVTDPAGNTGTATDDGNVDITAPNITVDAPDNTQDTTPTITGSSDATPGSTITIVVTDSTGAEQTLTTTVNEDGTYAVDVTTPLAEGDYTAVATVTDPAGNTGKATDNGNVDTQIDQDGDGNTVAITSITDDTGASGSDFITNDNTLVFNGTVDLGDNSTLAVTINGVVYTTANGLVIDASGNWSIDLTGTTLADGTYPVSATVTDLAGNSKTVTQDVVIDTKIDQDGDGNTVAITSITDDTGASGSDFITNDNTLVFNGTVDLGDNSTLAVTINGVVYTTANGLVIDASGNWSIDLTGTTLADGTYPVSATVTDLAGNSKTVTQDVVIDTKIDQDGDGNTVAITSITDDTGASGSDFITNDNTLIFNGTVDLGDNSTLAVTINGVVYTTANGLVIDASGNWSIDLTGTTLADGTYPVSATVTDLAGNSKTVTQDVVIDTKIDQDGDGNTVAITSITDDTGASGSDFITNDNTLIFNGTVDLGDNSTLAVTINGVVYTTANGLVIDASGNWSIDLTGTTLADGTYPVSATVTDLAGNSKTVTQDVVIDTKIDQDGDGNTVAITSITDDTGASGSDFITNDNTLIFNGTVDLGDNSTLAVTINGVVYTTANGLVIDASGNWSIDLTGTTLADGTYPVSATVTDLAGNSKTVTQDVVIDTKIDQDGDGNTVAITSITDDTGASGSDFITNDNTLVFNGTVDLGDNSTLAVTINGVVYTTANGLVIDASGNWSIDLTGTTLADGTYPVSATVTDLAGNSKTVTQDVVIDTKIDQDGDGNTVAITSITDDTGASGSDFITNDNTLIFNGTVDLGDNSTLAVTINGVVYTTANGLVIDASGNWSIDLTGTTLADGTYPVSATVTDLAGNSKTVTQDVVIDTKIDQDGDGNTVAITSITDDTGASGSDFITNDNTLIFNGTVDLGDNSTLAVTINGVVYTTANGLVIDASGNWSIDLTGTTLADGTYPVSATVTDLAGNSKTVTQDVVIDTKIDQDGDGNTVAITSITDDTGASGSDFITNDNTLVFNGTVDLGDNSTLAVTINGVVYTTANGLVIDASGNWSIDLTGTTLADGTYPVSATVTDLAGNSKTVTQDVVIDTKIDQDGDGNTVAITSITDDTGASGSDFITNDNTLIFNGTVDLGDNSTLAVTINGVVYTTANGLVIDASGNWSIDLTGTTLADGTYPVSATVTDLAGNSKTITQDVVIDTKIDQDGDGNTVAITSITDDTGASGSDFITNDNTLVFNGTVDLGDNSTLAVTINGVVYTTANGLVIDASGNWSIDLTGTTLADGTYPVSATVTDLAGNSKTVTQDVVIDTKIDQDGDGNTVAITSITDDTGASGSDFITNDNTLVFNGTVDLGDNSTLAVTINGVVYTTANGLVIDASGNWSIDLTGTTLADGTYPVSATVTDLAGNSKTVTQDVVIDTKIDQDGDGNTVAITSITDDTGASGSDFITNDNTLVFNGTVDLGDNSTLAVTINGVVYTTANGLVIDASGNWSIDLTGTTLADGTYPVSATVTDLAGNSKTVTQDVVIDTKIDQDGDGNTVAITSITDDTGASGSDFITNDNTLIFNGTVDLGDNSTLAVTINGVVYTTANGLVIDASGNWSIDLTGTTLADGTYPVSATVTDLAGNSKTVTQDVVIDTKIDQDGDGNTVAITSITDDTGASGSDFITNDNTLVFNGTVDLGDNSTLAVTINGVVYTTANGLVIDASGNWSIDLTGTTLADGTYPVSATVTDLAGNSKTVTQDVVIDTKIDQDGDGNTVAITSITDDTGASGSDFITNDNTLIFNGTVDLGDNSTLAVTINGVVYTTANGLVIDASGNWSIDLTGTTLADGTYPVSATVTDLAGNSKTVTQDVVIDTKIDQDGDGNTVAITSITDDTGASGSDFITNDNTLIFNGTVDLGDNSTLAVTINGVVYTTANGLVIDASGNWSIDLTGTTLADGTYPVSATVTDLAGNSKTVTQDVVIDTKIDQDGDGNTVAITSITDDTGASGSDFITNDNTLVFNGTVDLGDNSTLAVTINGVVYTTANGLVIDASGNWSIDLTGTTLADGTYPVSATVTDLAGNSKTVTQDVVIDTKIDQDGDGNTVAITSITDDTGASGSDFITNDNTLIFNGTVDLGDNSTLAVTINGVVYTTANGLVIDASGNWSIDLTGTTLADGTYPVSATVTDLAGNSKTVTQDVVIDTKIDQDGDGNTVAITSITDDTGASGSDFITNDNTLVFNGTVDLGDNSTLAVTINGVVYTTANGLVIDASGNWSIDLTGTTLADGTYPVSATVTDLAGNSKTVTQDVVIDTKIDQDGDGNTVAITSITDDTGASGSDFITNDNTLVFNGTVDLGDNSTLAVTINGVVYTTANGLVIDASGNWSIDLTGTTLADGTYPVSATVTDLAGNSKTVTQDVVIDTKIDQDGDGNTVAITSITDDTGASGSDFITNDNTLVFNGTVDLGDNSTLAVTINGVVYTTANGLVIDASGNWSIDLTGTTLADGTYPVSATVTDLAGNSKTVTQDVVIDTKIDQDGDGNTVAITSITDDTGASGSDFITNDNTLVFNGTVDLGDNSTLAVTINGVVYTTANGLVIDASGNWSIDLTGTTLADGTYPVSATVTDLAGNSKTVTQDVVIDTKIDQDGDGNTVAITSITDDTGASGSDFITNDNTLVFNGTVDLGDNSTLAVTINGVVYTTANGLVIDASGNWSIDLTGTTLADGTYPVSATVTDLAGNSKTVTQDVVIDTKIDQDGDGNTVAITSITDDTGASGSDFITNDNTLVFNGTVDLGDNSTLAVTINGVVYTTANGLVIDASGNWSIDLTGTTLADGTYPVSATVTDLAGNSKTVTQDVVIDTKIDQDGDGNTVAITSITDDTGASGSDFITNDNTLVFNGTVDLGDNSTLAVTINGVVYTTANGLVIDASGNWSIDLTGTTLADGTYPVSATVTDLAGNSKTVTQDVVIDTKIDQDGDGNTVAITSITDDTGASGSDFITNDNTLMFNGTVDLGDNSTLAVTINGVVYTTANGLVIDASGNWSIDLTGTTLADGTYPVSATVTDLAGNSKTVTQDVVIDTKIDQDGDGNTVAITSITDDTGASGSDFITNDNTLIFNGTVDLGDNSTLAVTINGVVYTTANGLVIDASGNWSIDLTGTTLADGTYPVSATVTDLAGNSKTVTQDVVIDTKIDQDGDGNTVAITSITDDTGASGSDFITNDNTLIFNGTVDLGDNSTLAVTINGVVYTTANGLVIDASGNWSIDLTGTTLADGTYPVSATVTDLAGNSKTVTQDVVIDTKIDQDGDGNTVAITSITDDTGASGSDFITNDNTLVFNGTVDLGDNSTLAVTINGVVYTTANGLVIDASGNWSIDLTGTTLADGTYPVSATVTDLAGNSKTVTQDVVIDTKIDQDGDGNTVAITSITDDTGASGSDFITNDNTLVFNGTVDLGDNSTLAVTINGVVYTTANGLVIDASGNWSIDLTGTTLADGTYPVSATVTDLAGNSKTVTQDVVIDTKIDQDGDGNTVAITSITDDTGASGSDFITNDNTLVFNGTVDLGDNSTLAVTINGVVYTTANGLVIDASGNWSIDLTGTTLADGTYPVSATVTDLAGNSKTVTQDVVIDTKIDQDGDGNTVAITSITDDTGASGSDFITNDNTLIFNGTVDLGDNSTLAVTINGVVYTTANGLVIDASGNWSIDLTGTTLADGTYPVSATVTDLAGNSKTVTQDVVIDTKIDQDGDGNTVAITSITDDTGASGSDFITNDNTLVFNGTVDLGDNSTLAVTINGVVYTTANGLVIDASGNWSIDLTGTTLADGTYPVSATVTDLAGNSKTVTQDVVIDTKIDQDGDGNTVAITSITDDTGASGSDFITNDNTLIFNGTVDLGDNSTLAVTINGVVYTTANGLVIDASGNWSIDLTGTTLADGTYPVSATVTDLAGNSKTVTQDVVIDTKIDQDGDGNTVAITSITDDTGASGSDFITNDNTLIFNGTVDLGDNSTLAVTINGVVYTTANGLVIDASGNWSIDLTGTTLADGTYPVSATVTDLAGNSKTVTQDVVIDTKIDQDGDGNTVAITSITDDTGASGSDFITNDNTLIFNGTVDLGDNSTLAVTINGVVYTTANGLVIDASGNWSIDLTGTTLADGTYPVSATVTDLAGNSKTVTQDVVIDTTAPAVSISITEDTNNDGLLSSAELDGQVNYVVTLGAGTALGDTLVIVDQDGSKLFNGPVTQAMLDSGLALAVNAPADGATLTLTATVTDPAGNSYSAHDSVTIDTTAPNPPTVLIVDDGIPGDGVLTQSEISNNGAGVQIEVNIDATDFLAGGHVNLTINNSAVITSIELKIVDVGNGVIELQFADGTPATNFSYSNGIISWTESTPEAGQDITIYATQTDAAGNTSSQGSDTATVNSVPTINVLNNVIVSEEGLPLGLPDSTGDTDSTNSPDASGTVSIQDSNNDNLTVSLSGPSGLFSGGQAIQWSWDPVTQTLTGYIGTAGEASYTEIMTATLTPPVNGSSGNWTYDVTLKGPVDHPDTETEDTLSVNIGINVDDGHGGTSTGSFNVTIEDDAPVISPIAAVQTTTTSIPDSLVGSFSLTGYSGNSNSLDFNGFTISARGFTSSTNSNLIDAAIFGSSSGIGVSSAGAPYHNLANEVDFRKFADGSSASEEIIITLDPGTIAYGVNIQFSHMFGGELEVGVVEFWRDGQLIATQTFSSDASSGDYAANFQALQGGFDTMVIKALDNGQGPSSGDNSDFTVTAIEFLGATTPPAIAFASGTVSPDWGADGKGSLTLQGSDETNLFTATGSAITITQTANTLIGVDAAGHLVFKLEFTPGTGQWDFHQYQEMLQPSDGDIDFKVRATDGDGDHTDGTFSVIPQVYVDTTPPSAPEVRIIDDVNDDAYLTSTEIGSNGVQIQVKINASDFNTGGSVHLEIDNAGNSSTVDLILDNGVLKFSNGALATGYTYTNGVITWTEPTPTAGQAISVTATQTDSANNESAEGTDNATVIDATDDRYTIDEDQQLTGNVLTNDQLGNLSITSFRVMYNGMQTSFNAGQTVTLAVGSLLIQANGEFQFTPNDNWAGEMPSVTYTTNTGSTAALDITVLPIADKPVVNVILTDNGIPLYSNFKTSGITTEQFRTGDFTTAPFNTGTRTIDNTSGQDQLLGTGGNDHLVSANGGGDLLYGMDGDDILVGSDAVQGDSLYGGTGNDVLVAGLGNDGLYGGAGTDIAVLLGNRADYIIEKSTGYSSNDRWFNFFVTENGIGVTKALHDIEYVQFKDGIYAINQITGELTLEQPTAVDYPIEINVSLADRDGSESIDSIQLSGLPEGTLLYSSNGTLMGTADADGNILLNHGSVWNSASLDVNLTGLTLRVPGEYAGQVNLVVEAVSRESGTDLTNTATDADSVILSYFSGHEGEPGDQNLNFGNEHNIVVGDLDGSVILPGQNYNIAFMVDSSGSIGSTALNSMTAQLEQVFTTLKNSATAEGSGTVNVFLVDFDGISKGWVSVDMKDPNALSILEDALDDMRSGGNTNYEDVFKTTANWFSGISGNSATNLAYFITDGQANEYNYNEGQNPEVYNPRGANNSIYLSSIIQNGYVFGNIYSQDGRTIINQYGEVLKWTQNSNNSWSSSSVGFMRPDGNGGFQFANLGTNGTGTNANSQQGFAFLSTLGVIVQAIGIGPSLDSEDLKPFDSDGNVLTNINAEDLADAIIGTPITQLPGSDTINGGNGDDILFGDAINFNGISGQGYVAIKDYVADQLGIAAVTDAQVHRYITEHASDFDQSGASDKADVLIGGQGNDILYGQGGNDQLYGGNGNDLIFGGAGNDTIIGGLGNDKLTGGTGADTFVWQAGESGTDHITDFNIHEDKLDLRDLLQGENTNTLDSYLNFSLNSSGSTVIDIDANQDGVFEQHIILDGVNLFDEYGSTNDAGIINGLLGSNNDGPLIIDSQPVTPEPVQGIAPLDTNPHHNIIP</sequence>
<dbReference type="SUPFAM" id="SSF51120">
    <property type="entry name" value="beta-Roll"/>
    <property type="match status" value="2"/>
</dbReference>
<dbReference type="NCBIfam" id="NF033510">
    <property type="entry name" value="Ca_tandemer"/>
    <property type="match status" value="40"/>
</dbReference>
<dbReference type="PROSITE" id="PS00330">
    <property type="entry name" value="HEMOLYSIN_CALCIUM"/>
    <property type="match status" value="4"/>
</dbReference>
<feature type="compositionally biased region" description="Low complexity" evidence="2">
    <location>
        <begin position="568"/>
        <end position="578"/>
    </location>
</feature>
<dbReference type="Pfam" id="PF19077">
    <property type="entry name" value="Big_13"/>
    <property type="match status" value="40"/>
</dbReference>
<dbReference type="InterPro" id="IPR044016">
    <property type="entry name" value="Big_13"/>
</dbReference>
<dbReference type="EMBL" id="CP000891">
    <property type="protein sequence ID" value="ABX51258.1"/>
    <property type="molecule type" value="Genomic_DNA"/>
</dbReference>
<dbReference type="InterPro" id="IPR001343">
    <property type="entry name" value="Hemolysn_Ca-bd"/>
</dbReference>
<feature type="region of interest" description="Disordered" evidence="2">
    <location>
        <begin position="742"/>
        <end position="767"/>
    </location>
</feature>
<dbReference type="Gene3D" id="2.60.40.10">
    <property type="entry name" value="Immunoglobulins"/>
    <property type="match status" value="41"/>
</dbReference>
<dbReference type="InterPro" id="IPR018511">
    <property type="entry name" value="Hemolysin-typ_Ca-bd_CS"/>
</dbReference>
<dbReference type="PROSITE" id="PS00018">
    <property type="entry name" value="EF_HAND_1"/>
    <property type="match status" value="2"/>
</dbReference>
<dbReference type="InterPro" id="IPR018247">
    <property type="entry name" value="EF_Hand_1_Ca_BS"/>
</dbReference>
<accession>A9L5G4</accession>
<dbReference type="InterPro" id="IPR002035">
    <property type="entry name" value="VWF_A"/>
</dbReference>
<feature type="region of interest" description="Disordered" evidence="2">
    <location>
        <begin position="84"/>
        <end position="108"/>
    </location>
</feature>
<dbReference type="Gene3D" id="2.60.40.1200">
    <property type="match status" value="4"/>
</dbReference>
<dbReference type="Proteomes" id="UP000000770">
    <property type="component" value="Chromosome"/>
</dbReference>
<dbReference type="SUPFAM" id="SSF53300">
    <property type="entry name" value="vWA-like"/>
    <property type="match status" value="1"/>
</dbReference>
<proteinExistence type="predicted"/>
<dbReference type="Pfam" id="PF00353">
    <property type="entry name" value="HemolysinCabind"/>
    <property type="match status" value="3"/>
</dbReference>
<dbReference type="SMART" id="SM00327">
    <property type="entry name" value="VWA"/>
    <property type="match status" value="1"/>
</dbReference>
<feature type="region of interest" description="Disordered" evidence="2">
    <location>
        <begin position="559"/>
        <end position="582"/>
    </location>
</feature>